<name>A0A420E3H9_9FLAO</name>
<organism evidence="2 3">
    <name type="scientific">Tenacibaculum lutimaris</name>
    <dbReference type="NCBI Taxonomy" id="285258"/>
    <lineage>
        <taxon>Bacteria</taxon>
        <taxon>Pseudomonadati</taxon>
        <taxon>Bacteroidota</taxon>
        <taxon>Flavobacteriia</taxon>
        <taxon>Flavobacteriales</taxon>
        <taxon>Flavobacteriaceae</taxon>
        <taxon>Tenacibaculum</taxon>
    </lineage>
</organism>
<evidence type="ECO:0000313" key="2">
    <source>
        <dbReference type="EMBL" id="RKF04463.1"/>
    </source>
</evidence>
<evidence type="ECO:0008006" key="4">
    <source>
        <dbReference type="Google" id="ProtNLM"/>
    </source>
</evidence>
<dbReference type="Gene3D" id="3.30.1380.10">
    <property type="match status" value="1"/>
</dbReference>
<keyword evidence="1" id="KW-0472">Membrane</keyword>
<feature type="transmembrane region" description="Helical" evidence="1">
    <location>
        <begin position="7"/>
        <end position="30"/>
    </location>
</feature>
<gene>
    <name evidence="2" type="ORF">C8N26_1134</name>
</gene>
<dbReference type="EMBL" id="RAQM01000007">
    <property type="protein sequence ID" value="RKF04463.1"/>
    <property type="molecule type" value="Genomic_DNA"/>
</dbReference>
<reference evidence="2 3" key="1">
    <citation type="submission" date="2018-09" db="EMBL/GenBank/DDBJ databases">
        <title>Genomic Encyclopedia of Archaeal and Bacterial Type Strains, Phase II (KMG-II): from individual species to whole genera.</title>
        <authorList>
            <person name="Goeker M."/>
        </authorList>
    </citation>
    <scope>NUCLEOTIDE SEQUENCE [LARGE SCALE GENOMIC DNA]</scope>
    <source>
        <strain evidence="2 3">DSM 16505</strain>
    </source>
</reference>
<evidence type="ECO:0000256" key="1">
    <source>
        <dbReference type="SAM" id="Phobius"/>
    </source>
</evidence>
<dbReference type="Proteomes" id="UP000285780">
    <property type="component" value="Unassembled WGS sequence"/>
</dbReference>
<dbReference type="RefSeq" id="WP_120186544.1">
    <property type="nucleotide sequence ID" value="NZ_RAQM01000007.1"/>
</dbReference>
<keyword evidence="1" id="KW-0812">Transmembrane</keyword>
<proteinExistence type="predicted"/>
<comment type="caution">
    <text evidence="2">The sequence shown here is derived from an EMBL/GenBank/DDBJ whole genome shotgun (WGS) entry which is preliminary data.</text>
</comment>
<dbReference type="InterPro" id="IPR009045">
    <property type="entry name" value="Zn_M74/Hedgehog-like"/>
</dbReference>
<accession>A0A420E3H9</accession>
<protein>
    <recommendedName>
        <fullName evidence="4">Penicillin-insensitive murein endopeptidase</fullName>
    </recommendedName>
</protein>
<keyword evidence="3" id="KW-1185">Reference proteome</keyword>
<feature type="transmembrane region" description="Helical" evidence="1">
    <location>
        <begin position="36"/>
        <end position="60"/>
    </location>
</feature>
<dbReference type="AlphaFoldDB" id="A0A420E3H9"/>
<dbReference type="SUPFAM" id="SSF55166">
    <property type="entry name" value="Hedgehog/DD-peptidase"/>
    <property type="match status" value="1"/>
</dbReference>
<sequence length="264" mass="30360">MKFLLHLTLFIVLTTLTQIGGLVYLLAIIIAKLKRLPILGSFLLFCSIYLVTILTIVPWVSSKAFGRVKIENNQLVNYHNILTVLCNRNYVKPELNNVLKEIGYQLNKKHPNLKVIYLDANFPFFDGFPLFPHLSHNDGKKVDISFIYKDSSGKATNSKPSNSGYGIFETPSQKETNTTAICKEKGYWQYDYPKYLTLGTNNKNLTFSNKVNKDFLEIITNLQQTQKVFIEPHLKTRLHLKSSKIRFQGCKAVRHDDHIHLQIN</sequence>
<evidence type="ECO:0000313" key="3">
    <source>
        <dbReference type="Proteomes" id="UP000285780"/>
    </source>
</evidence>
<keyword evidence="1" id="KW-1133">Transmembrane helix</keyword>